<dbReference type="InterPro" id="IPR024034">
    <property type="entry name" value="ATPase_F1/V1_b/a_C"/>
</dbReference>
<dbReference type="GO" id="GO:0005524">
    <property type="term" value="F:ATP binding"/>
    <property type="evidence" value="ECO:0007669"/>
    <property type="project" value="UniProtKB-UniRule"/>
</dbReference>
<dbReference type="SUPFAM" id="SSF52540">
    <property type="entry name" value="P-loop containing nucleoside triphosphate hydrolases"/>
    <property type="match status" value="1"/>
</dbReference>
<evidence type="ECO:0000259" key="14">
    <source>
        <dbReference type="SMART" id="SM00382"/>
    </source>
</evidence>
<keyword evidence="16" id="KW-1185">Reference proteome</keyword>
<keyword evidence="13" id="KW-0793">Thylakoid</keyword>
<dbReference type="InterPro" id="IPR000194">
    <property type="entry name" value="ATPase_F1/V1/A1_a/bsu_nucl-bd"/>
</dbReference>
<evidence type="ECO:0000256" key="4">
    <source>
        <dbReference type="ARBA" id="ARBA00022475"/>
    </source>
</evidence>
<keyword evidence="12 13" id="KW-0066">ATP synthesis</keyword>
<name>A0A563VT24_9CYAN</name>
<keyword evidence="8 13" id="KW-1278">Translocase</keyword>
<keyword evidence="15" id="KW-0378">Hydrolase</keyword>
<evidence type="ECO:0000256" key="8">
    <source>
        <dbReference type="ARBA" id="ARBA00022967"/>
    </source>
</evidence>
<dbReference type="Proteomes" id="UP000320055">
    <property type="component" value="Unassembled WGS sequence"/>
</dbReference>
<dbReference type="FunFam" id="1.10.1140.10:FF:000006">
    <property type="entry name" value="ATP synthase subunit beta"/>
    <property type="match status" value="1"/>
</dbReference>
<dbReference type="GO" id="GO:0046933">
    <property type="term" value="F:proton-transporting ATP synthase activity, rotational mechanism"/>
    <property type="evidence" value="ECO:0007669"/>
    <property type="project" value="UniProtKB-UniRule"/>
</dbReference>
<reference evidence="15 16" key="1">
    <citation type="submission" date="2019-01" db="EMBL/GenBank/DDBJ databases">
        <authorList>
            <person name="Brito A."/>
        </authorList>
    </citation>
    <scope>NUCLEOTIDE SEQUENCE [LARGE SCALE GENOMIC DNA]</scope>
    <source>
        <strain evidence="15">1</strain>
    </source>
</reference>
<dbReference type="InterPro" id="IPR005722">
    <property type="entry name" value="ATP_synth_F1_bsu"/>
</dbReference>
<accession>A0A563VT24</accession>
<dbReference type="InterPro" id="IPR055190">
    <property type="entry name" value="ATP-synt_VA_C"/>
</dbReference>
<dbReference type="SMART" id="SM00382">
    <property type="entry name" value="AAA"/>
    <property type="match status" value="1"/>
</dbReference>
<dbReference type="InterPro" id="IPR004100">
    <property type="entry name" value="ATPase_F1/V1/A1_a/bsu_N"/>
</dbReference>
<evidence type="ECO:0000313" key="15">
    <source>
        <dbReference type="EMBL" id="VEP14534.1"/>
    </source>
</evidence>
<comment type="subcellular location">
    <subcellularLocation>
        <location evidence="13">Cellular thylakoid membrane</location>
        <topology evidence="13">Peripheral membrane protein</topology>
    </subcellularLocation>
    <subcellularLocation>
        <location evidence="1">Membrane</location>
    </subcellularLocation>
</comment>
<keyword evidence="9 13" id="KW-0406">Ion transport</keyword>
<evidence type="ECO:0000256" key="7">
    <source>
        <dbReference type="ARBA" id="ARBA00022840"/>
    </source>
</evidence>
<evidence type="ECO:0000256" key="9">
    <source>
        <dbReference type="ARBA" id="ARBA00023065"/>
    </source>
</evidence>
<sequence>MAISMIINQGKVISIRGSVVDVLFSHSLPELHSLLTAGENKRVALEIMTYLSSEVVRTIALTPTQGLARGSIVNNTGHPLQVPVGTANLGRMFNVFGETIDGREQLSASQWRSLHASPVPLGDRATTTDIFLTGIKAIDVLAPLEKGGKAGLFGGAGVGKTVLITELINNVVSRYKGVSIFCGIGERSREGEELYREMKEAGVLNNTVMVFGQMNESPGVRFRVGHAALTMAEYFRDDLHKDVLLTIDNIFRFIQAGSEVSGLMGQLPSRVGYQPTLATELAELEERICNTASGSITSIQAVYVPADDFTDPAAVHTFSHLSASIVLSRKRVSEGLYPAIDPLQSDSKMLTPQVIGDRHYQIAQTVRQTLANYEELKDIIAMLGLEELAQSERQIVYRARRLERFLTQPFFTTEQFTGLEGKIVRLEDALDGCDRILNDEFSDYPEQALYMIGSIDEVEK</sequence>
<protein>
    <recommendedName>
        <fullName evidence="13">ATP synthase subunit beta</fullName>
        <ecNumber evidence="13">7.1.2.2</ecNumber>
    </recommendedName>
    <alternativeName>
        <fullName evidence="13">ATP synthase F1 sector subunit beta</fullName>
    </alternativeName>
    <alternativeName>
        <fullName evidence="13">F-ATPase subunit beta</fullName>
    </alternativeName>
</protein>
<dbReference type="Pfam" id="PF22919">
    <property type="entry name" value="ATP-synt_VA_C"/>
    <property type="match status" value="1"/>
</dbReference>
<evidence type="ECO:0000256" key="1">
    <source>
        <dbReference type="ARBA" id="ARBA00004370"/>
    </source>
</evidence>
<evidence type="ECO:0000256" key="12">
    <source>
        <dbReference type="ARBA" id="ARBA00023310"/>
    </source>
</evidence>
<dbReference type="CDD" id="cd18115">
    <property type="entry name" value="ATP-synt_F1_beta_N"/>
    <property type="match status" value="1"/>
</dbReference>
<dbReference type="FunFam" id="3.40.50.300:FF:001630">
    <property type="entry name" value="ATP synthase subunit beta"/>
    <property type="match status" value="1"/>
</dbReference>
<evidence type="ECO:0000256" key="10">
    <source>
        <dbReference type="ARBA" id="ARBA00023136"/>
    </source>
</evidence>
<dbReference type="GO" id="GO:0031676">
    <property type="term" value="C:plasma membrane-derived thylakoid membrane"/>
    <property type="evidence" value="ECO:0007669"/>
    <property type="project" value="UniProtKB-SubCell"/>
</dbReference>
<dbReference type="InterPro" id="IPR036121">
    <property type="entry name" value="ATPase_F1/V1/A1_a/bsu_N_sf"/>
</dbReference>
<dbReference type="Gene3D" id="2.40.10.170">
    <property type="match status" value="1"/>
</dbReference>
<dbReference type="Pfam" id="PF00006">
    <property type="entry name" value="ATP-synt_ab"/>
    <property type="match status" value="1"/>
</dbReference>
<feature type="binding site" evidence="13">
    <location>
        <begin position="154"/>
        <end position="161"/>
    </location>
    <ligand>
        <name>ATP</name>
        <dbReference type="ChEBI" id="CHEBI:30616"/>
    </ligand>
</feature>
<keyword evidence="11 13" id="KW-0139">CF(1)</keyword>
<comment type="function">
    <text evidence="13">Produces ATP from ADP in the presence of a proton gradient across the membrane. The catalytic sites are hosted primarily by the beta subunits.</text>
</comment>
<dbReference type="Gene3D" id="1.10.1140.10">
    <property type="entry name" value="Bovine Mitochondrial F1-atpase, Atp Synthase Beta Chain, Chain D, domain 3"/>
    <property type="match status" value="1"/>
</dbReference>
<dbReference type="SUPFAM" id="SSF47917">
    <property type="entry name" value="C-terminal domain of alpha and beta subunits of F1 ATP synthase"/>
    <property type="match status" value="1"/>
</dbReference>
<dbReference type="NCBIfam" id="TIGR01039">
    <property type="entry name" value="atpD"/>
    <property type="match status" value="1"/>
</dbReference>
<dbReference type="InterPro" id="IPR050053">
    <property type="entry name" value="ATPase_alpha/beta_chains"/>
</dbReference>
<dbReference type="AlphaFoldDB" id="A0A563VT24"/>
<evidence type="ECO:0000313" key="16">
    <source>
        <dbReference type="Proteomes" id="UP000320055"/>
    </source>
</evidence>
<comment type="similarity">
    <text evidence="2 13">Belongs to the ATPase alpha/beta chains family.</text>
</comment>
<comment type="catalytic activity">
    <reaction evidence="13">
        <text>ATP + H2O + 4 H(+)(in) = ADP + phosphate + 5 H(+)(out)</text>
        <dbReference type="Rhea" id="RHEA:57720"/>
        <dbReference type="ChEBI" id="CHEBI:15377"/>
        <dbReference type="ChEBI" id="CHEBI:15378"/>
        <dbReference type="ChEBI" id="CHEBI:30616"/>
        <dbReference type="ChEBI" id="CHEBI:43474"/>
        <dbReference type="ChEBI" id="CHEBI:456216"/>
        <dbReference type="EC" id="7.1.2.2"/>
    </reaction>
</comment>
<dbReference type="EC" id="7.1.2.2" evidence="13"/>
<dbReference type="SUPFAM" id="SSF50615">
    <property type="entry name" value="N-terminal domain of alpha and beta subunits of F1 ATP synthase"/>
    <property type="match status" value="1"/>
</dbReference>
<dbReference type="GO" id="GO:0046961">
    <property type="term" value="F:proton-transporting ATPase activity, rotational mechanism"/>
    <property type="evidence" value="ECO:0007669"/>
    <property type="project" value="InterPro"/>
</dbReference>
<dbReference type="EMBL" id="CAACVJ010000190">
    <property type="protein sequence ID" value="VEP14534.1"/>
    <property type="molecule type" value="Genomic_DNA"/>
</dbReference>
<evidence type="ECO:0000256" key="3">
    <source>
        <dbReference type="ARBA" id="ARBA00022448"/>
    </source>
</evidence>
<keyword evidence="5 13" id="KW-0547">Nucleotide-binding</keyword>
<keyword evidence="4" id="KW-1003">Cell membrane</keyword>
<dbReference type="GO" id="GO:0016787">
    <property type="term" value="F:hydrolase activity"/>
    <property type="evidence" value="ECO:0007669"/>
    <property type="project" value="UniProtKB-KW"/>
</dbReference>
<dbReference type="InterPro" id="IPR017691">
    <property type="entry name" value="Alt_ATPase_F1_bsu"/>
</dbReference>
<dbReference type="NCBIfam" id="TIGR03305">
    <property type="entry name" value="alt_F1F0_F1_bet"/>
    <property type="match status" value="1"/>
</dbReference>
<dbReference type="InterPro" id="IPR003593">
    <property type="entry name" value="AAA+_ATPase"/>
</dbReference>
<dbReference type="GO" id="GO:0045259">
    <property type="term" value="C:proton-transporting ATP synthase complex"/>
    <property type="evidence" value="ECO:0007669"/>
    <property type="project" value="UniProtKB-KW"/>
</dbReference>
<dbReference type="PANTHER" id="PTHR15184">
    <property type="entry name" value="ATP SYNTHASE"/>
    <property type="match status" value="1"/>
</dbReference>
<dbReference type="PANTHER" id="PTHR15184:SF71">
    <property type="entry name" value="ATP SYNTHASE SUBUNIT BETA, MITOCHONDRIAL"/>
    <property type="match status" value="1"/>
</dbReference>
<dbReference type="CDD" id="cd18110">
    <property type="entry name" value="ATP-synt_F1_beta_C"/>
    <property type="match status" value="1"/>
</dbReference>
<keyword evidence="7 13" id="KW-0067">ATP-binding</keyword>
<evidence type="ECO:0000256" key="11">
    <source>
        <dbReference type="ARBA" id="ARBA00023196"/>
    </source>
</evidence>
<keyword evidence="10 13" id="KW-0472">Membrane</keyword>
<proteinExistence type="inferred from homology"/>
<evidence type="ECO:0000256" key="13">
    <source>
        <dbReference type="HAMAP-Rule" id="MF_01347"/>
    </source>
</evidence>
<dbReference type="HAMAP" id="MF_01347">
    <property type="entry name" value="ATP_synth_beta_bact"/>
    <property type="match status" value="1"/>
</dbReference>
<dbReference type="Gene3D" id="3.40.50.300">
    <property type="entry name" value="P-loop containing nucleotide triphosphate hydrolases"/>
    <property type="match status" value="1"/>
</dbReference>
<keyword evidence="3 13" id="KW-0813">Transport</keyword>
<evidence type="ECO:0000256" key="6">
    <source>
        <dbReference type="ARBA" id="ARBA00022781"/>
    </source>
</evidence>
<feature type="domain" description="AAA+ ATPase" evidence="14">
    <location>
        <begin position="146"/>
        <end position="331"/>
    </location>
</feature>
<dbReference type="CDD" id="cd01133">
    <property type="entry name" value="F1-ATPase_beta_CD"/>
    <property type="match status" value="1"/>
</dbReference>
<dbReference type="InterPro" id="IPR027417">
    <property type="entry name" value="P-loop_NTPase"/>
</dbReference>
<evidence type="ECO:0000256" key="5">
    <source>
        <dbReference type="ARBA" id="ARBA00022741"/>
    </source>
</evidence>
<gene>
    <name evidence="13 15" type="primary">atpD</name>
    <name evidence="13" type="synonym">atpB</name>
    <name evidence="15" type="ORF">H1P_270027</name>
</gene>
<organism evidence="15 16">
    <name type="scientific">Hyella patelloides LEGE 07179</name>
    <dbReference type="NCBI Taxonomy" id="945734"/>
    <lineage>
        <taxon>Bacteria</taxon>
        <taxon>Bacillati</taxon>
        <taxon>Cyanobacteriota</taxon>
        <taxon>Cyanophyceae</taxon>
        <taxon>Pleurocapsales</taxon>
        <taxon>Hyellaceae</taxon>
        <taxon>Hyella</taxon>
    </lineage>
</organism>
<dbReference type="Pfam" id="PF02874">
    <property type="entry name" value="ATP-synt_ab_N"/>
    <property type="match status" value="1"/>
</dbReference>
<evidence type="ECO:0000256" key="2">
    <source>
        <dbReference type="ARBA" id="ARBA00008936"/>
    </source>
</evidence>
<keyword evidence="6 13" id="KW-0375">Hydrogen ion transport</keyword>